<feature type="domain" description="C-type lectin" evidence="19">
    <location>
        <begin position="33"/>
        <end position="161"/>
    </location>
</feature>
<dbReference type="SMART" id="SM00034">
    <property type="entry name" value="CLECT"/>
    <property type="match status" value="1"/>
</dbReference>
<dbReference type="GeneID" id="115480474"/>
<evidence type="ECO:0000256" key="7">
    <source>
        <dbReference type="ARBA" id="ARBA00022734"/>
    </source>
</evidence>
<gene>
    <name evidence="21" type="primary">CD248</name>
</gene>
<dbReference type="InterPro" id="IPR001304">
    <property type="entry name" value="C-type_lectin-like"/>
</dbReference>
<evidence type="ECO:0000256" key="5">
    <source>
        <dbReference type="ARBA" id="ARBA00022692"/>
    </source>
</evidence>
<dbReference type="SMART" id="SM00181">
    <property type="entry name" value="EGF"/>
    <property type="match status" value="5"/>
</dbReference>
<dbReference type="OrthoDB" id="10045365at2759"/>
<dbReference type="InParanoid" id="A0A6P7ZJN4"/>
<dbReference type="InterPro" id="IPR009030">
    <property type="entry name" value="Growth_fac_rcpt_cys_sf"/>
</dbReference>
<dbReference type="Pfam" id="PF12662">
    <property type="entry name" value="cEGF"/>
    <property type="match status" value="1"/>
</dbReference>
<dbReference type="AlphaFoldDB" id="A0A6P7ZJN4"/>
<keyword evidence="12" id="KW-0675">Receptor</keyword>
<dbReference type="GO" id="GO:0050840">
    <property type="term" value="F:extracellular matrix binding"/>
    <property type="evidence" value="ECO:0007669"/>
    <property type="project" value="TreeGrafter"/>
</dbReference>
<dbReference type="SUPFAM" id="SSF56436">
    <property type="entry name" value="C-type lectin-like"/>
    <property type="match status" value="1"/>
</dbReference>
<keyword evidence="10 16" id="KW-0472">Membrane</keyword>
<evidence type="ECO:0000256" key="11">
    <source>
        <dbReference type="ARBA" id="ARBA00023157"/>
    </source>
</evidence>
<evidence type="ECO:0000256" key="6">
    <source>
        <dbReference type="ARBA" id="ARBA00022729"/>
    </source>
</evidence>
<evidence type="ECO:0000256" key="8">
    <source>
        <dbReference type="ARBA" id="ARBA00022737"/>
    </source>
</evidence>
<dbReference type="InterPro" id="IPR016187">
    <property type="entry name" value="CTDL_fold"/>
</dbReference>
<dbReference type="InterPro" id="IPR051505">
    <property type="entry name" value="C-type_lectin_domain"/>
</dbReference>
<keyword evidence="6 17" id="KW-0732">Signal</keyword>
<dbReference type="Proteomes" id="UP000515156">
    <property type="component" value="Chromosome 11"/>
</dbReference>
<dbReference type="CDD" id="cd03600">
    <property type="entry name" value="CLECT_thrombomodulin_like"/>
    <property type="match status" value="1"/>
</dbReference>
<feature type="domain" description="EGF-like" evidence="18">
    <location>
        <begin position="329"/>
        <end position="365"/>
    </location>
</feature>
<dbReference type="GO" id="GO:0009897">
    <property type="term" value="C:external side of plasma membrane"/>
    <property type="evidence" value="ECO:0007669"/>
    <property type="project" value="TreeGrafter"/>
</dbReference>
<evidence type="ECO:0000256" key="14">
    <source>
        <dbReference type="PROSITE-ProRule" id="PRU00076"/>
    </source>
</evidence>
<dbReference type="InterPro" id="IPR018097">
    <property type="entry name" value="EGF_Ca-bd_CS"/>
</dbReference>
<dbReference type="FunFam" id="2.10.25.10:FF:000009">
    <property type="entry name" value="Low-density lipoprotein receptor isoform 1"/>
    <property type="match status" value="1"/>
</dbReference>
<dbReference type="GO" id="GO:0005509">
    <property type="term" value="F:calcium ion binding"/>
    <property type="evidence" value="ECO:0007669"/>
    <property type="project" value="InterPro"/>
</dbReference>
<dbReference type="SMART" id="SM00179">
    <property type="entry name" value="EGF_CA"/>
    <property type="match status" value="5"/>
</dbReference>
<evidence type="ECO:0000256" key="9">
    <source>
        <dbReference type="ARBA" id="ARBA00022989"/>
    </source>
</evidence>
<proteinExistence type="predicted"/>
<dbReference type="InterPro" id="IPR016186">
    <property type="entry name" value="C-type_lectin-like/link_sf"/>
</dbReference>
<keyword evidence="9 16" id="KW-1133">Transmembrane helix</keyword>
<sequence length="728" mass="79878">MLVLSLIFASGLLLATQPQELRETDALCGVEGCYAVYFQRRSFLDSWRSCRDRGGNLATVKRPEEAMLIEELLLGLGLMPEQGRLRFWIGLQRQPRQCPPNRPLRGFTWTTGDQDTLYTNWLRPEAPTGGTCPASRCVVIGYGTALDTYQENFKWQDGSCSIPVDGFICKFQYKGMCPGIEVGPHGPVTYTTPFNLVSTLLNYVPFGSVAAVPCPGTMVDVSVLCMQQEDGTIGWSKEGPWCLQEQQDQSMGSWCDSSSDHCDHLCVDGEFGYYCECEEDYLLMEDGHSCFNPCESNPCEYSCLVANQGYVCSCPEGYSLAEDGRSCQDVDECTQSTCEQLCLNFAGGYECQCHLGYQLEDGQCQDIDECADIPCEQDCENTPGSYTCHCSLGFSPAEDDPHRCTDTDECQIRDVCQQMCVNYIGGFECYCNEGFEVAADGIHCRPVQEESPHLPDNADFLTPTDSAEWASEEETMTVEDEDETGKLPAQLGLTTVITMPVEDESLAQFELTATQKEEEEGTQPVRLRPMIVVAMTTTELAQVTTAAEFTVTAGLPDSAIWLPKASASGILPKSFLVPTMSHTTASVTPTDGRDPPVRSTSLDIQSPHSTSPSRGNLVSGNEVSHWFQGMAAGVRPTLSLEVSTPGDFNSSQQVLQRRDDRWLLVALLVPLCVFLVIMLALGIVYCTRCGAPSKRKSITDCYRWVTSATGKTPAPKGSANPTTCRTSV</sequence>
<keyword evidence="5 16" id="KW-0812">Transmembrane</keyword>
<evidence type="ECO:0000259" key="18">
    <source>
        <dbReference type="PROSITE" id="PS50026"/>
    </source>
</evidence>
<reference evidence="20" key="1">
    <citation type="submission" date="2024-06" db="UniProtKB">
        <authorList>
            <consortium name="RefSeq"/>
        </authorList>
    </citation>
    <scope>NUCLEOTIDE SEQUENCE [LARGE SCALE GENOMIC DNA]</scope>
</reference>
<dbReference type="GO" id="GO:0030246">
    <property type="term" value="F:carbohydrate binding"/>
    <property type="evidence" value="ECO:0007669"/>
    <property type="project" value="UniProtKB-KW"/>
</dbReference>
<comment type="caution">
    <text evidence="14">Lacks conserved residue(s) required for the propagation of feature annotation.</text>
</comment>
<keyword evidence="8" id="KW-0677">Repeat</keyword>
<dbReference type="InterPro" id="IPR001881">
    <property type="entry name" value="EGF-like_Ca-bd_dom"/>
</dbReference>
<feature type="chain" id="PRO_5028309704" evidence="17">
    <location>
        <begin position="16"/>
        <end position="728"/>
    </location>
</feature>
<evidence type="ECO:0000256" key="12">
    <source>
        <dbReference type="ARBA" id="ARBA00023170"/>
    </source>
</evidence>
<protein>
    <submittedName>
        <fullName evidence="21">Endosialin isoform X1</fullName>
    </submittedName>
</protein>
<dbReference type="PROSITE" id="PS01187">
    <property type="entry name" value="EGF_CA"/>
    <property type="match status" value="1"/>
</dbReference>
<dbReference type="InterPro" id="IPR000742">
    <property type="entry name" value="EGF"/>
</dbReference>
<dbReference type="FunFam" id="2.10.25.10:FF:000406">
    <property type="entry name" value="CD248 molecule"/>
    <property type="match status" value="1"/>
</dbReference>
<keyword evidence="4" id="KW-0254">Endocytosis</keyword>
<dbReference type="CDD" id="cd00054">
    <property type="entry name" value="EGF_CA"/>
    <property type="match status" value="1"/>
</dbReference>
<evidence type="ECO:0000256" key="13">
    <source>
        <dbReference type="ARBA" id="ARBA00023180"/>
    </source>
</evidence>
<dbReference type="PANTHER" id="PTHR14789">
    <property type="entry name" value="CHONDROLECTIN VARIANT CHODLFDELTAE"/>
    <property type="match status" value="1"/>
</dbReference>
<dbReference type="PROSITE" id="PS50041">
    <property type="entry name" value="C_TYPE_LECTIN_2"/>
    <property type="match status" value="1"/>
</dbReference>
<dbReference type="CTD" id="57124"/>
<dbReference type="Pfam" id="PF07645">
    <property type="entry name" value="EGF_CA"/>
    <property type="match status" value="2"/>
</dbReference>
<keyword evidence="7" id="KW-0430">Lectin</keyword>
<reference evidence="21" key="2">
    <citation type="submission" date="2025-08" db="UniProtKB">
        <authorList>
            <consortium name="RefSeq"/>
        </authorList>
    </citation>
    <scope>IDENTIFICATION</scope>
</reference>
<dbReference type="KEGG" id="muo:115480474"/>
<evidence type="ECO:0000313" key="20">
    <source>
        <dbReference type="Proteomes" id="UP000515156"/>
    </source>
</evidence>
<evidence type="ECO:0000256" key="4">
    <source>
        <dbReference type="ARBA" id="ARBA00022583"/>
    </source>
</evidence>
<dbReference type="InterPro" id="IPR026823">
    <property type="entry name" value="cEGF"/>
</dbReference>
<dbReference type="PANTHER" id="PTHR14789:SF4">
    <property type="entry name" value="ENDOSIALIN"/>
    <property type="match status" value="1"/>
</dbReference>
<evidence type="ECO:0000256" key="16">
    <source>
        <dbReference type="SAM" id="Phobius"/>
    </source>
</evidence>
<evidence type="ECO:0000313" key="21">
    <source>
        <dbReference type="RefSeq" id="XP_030075035.1"/>
    </source>
</evidence>
<keyword evidence="3" id="KW-0597">Phosphoprotein</keyword>
<keyword evidence="13" id="KW-0325">Glycoprotein</keyword>
<dbReference type="FunCoup" id="A0A6P7ZJN4">
    <property type="interactions" value="47"/>
</dbReference>
<dbReference type="PROSITE" id="PS01186">
    <property type="entry name" value="EGF_2"/>
    <property type="match status" value="3"/>
</dbReference>
<dbReference type="InterPro" id="IPR000152">
    <property type="entry name" value="EGF-type_Asp/Asn_hydroxyl_site"/>
</dbReference>
<keyword evidence="2 14" id="KW-0245">EGF-like domain</keyword>
<keyword evidence="11" id="KW-1015">Disulfide bond</keyword>
<keyword evidence="20" id="KW-1185">Reference proteome</keyword>
<feature type="transmembrane region" description="Helical" evidence="16">
    <location>
        <begin position="662"/>
        <end position="686"/>
    </location>
</feature>
<evidence type="ECO:0000256" key="10">
    <source>
        <dbReference type="ARBA" id="ARBA00023136"/>
    </source>
</evidence>
<evidence type="ECO:0000256" key="17">
    <source>
        <dbReference type="SAM" id="SignalP"/>
    </source>
</evidence>
<feature type="signal peptide" evidence="17">
    <location>
        <begin position="1"/>
        <end position="15"/>
    </location>
</feature>
<dbReference type="PROSITE" id="PS00010">
    <property type="entry name" value="ASX_HYDROXYL"/>
    <property type="match status" value="2"/>
</dbReference>
<name>A0A6P7ZJN4_9AMPH</name>
<evidence type="ECO:0000256" key="15">
    <source>
        <dbReference type="SAM" id="MobiDB-lite"/>
    </source>
</evidence>
<dbReference type="InterPro" id="IPR049883">
    <property type="entry name" value="NOTCH1_EGF-like"/>
</dbReference>
<evidence type="ECO:0000256" key="2">
    <source>
        <dbReference type="ARBA" id="ARBA00022536"/>
    </source>
</evidence>
<dbReference type="Gene3D" id="2.10.25.10">
    <property type="entry name" value="Laminin"/>
    <property type="match status" value="5"/>
</dbReference>
<dbReference type="GO" id="GO:0016477">
    <property type="term" value="P:cell migration"/>
    <property type="evidence" value="ECO:0007669"/>
    <property type="project" value="TreeGrafter"/>
</dbReference>
<dbReference type="PROSITE" id="PS50026">
    <property type="entry name" value="EGF_3"/>
    <property type="match status" value="2"/>
</dbReference>
<evidence type="ECO:0000256" key="1">
    <source>
        <dbReference type="ARBA" id="ARBA00004479"/>
    </source>
</evidence>
<dbReference type="SUPFAM" id="SSF57184">
    <property type="entry name" value="Growth factor receptor domain"/>
    <property type="match status" value="2"/>
</dbReference>
<dbReference type="GO" id="GO:0031012">
    <property type="term" value="C:extracellular matrix"/>
    <property type="evidence" value="ECO:0007669"/>
    <property type="project" value="TreeGrafter"/>
</dbReference>
<organism evidence="20 21">
    <name type="scientific">Microcaecilia unicolor</name>
    <dbReference type="NCBI Taxonomy" id="1415580"/>
    <lineage>
        <taxon>Eukaryota</taxon>
        <taxon>Metazoa</taxon>
        <taxon>Chordata</taxon>
        <taxon>Craniata</taxon>
        <taxon>Vertebrata</taxon>
        <taxon>Euteleostomi</taxon>
        <taxon>Amphibia</taxon>
        <taxon>Gymnophiona</taxon>
        <taxon>Siphonopidae</taxon>
        <taxon>Microcaecilia</taxon>
    </lineage>
</organism>
<feature type="domain" description="EGF-like" evidence="18">
    <location>
        <begin position="366"/>
        <end position="405"/>
    </location>
</feature>
<dbReference type="RefSeq" id="XP_030075035.1">
    <property type="nucleotide sequence ID" value="XM_030219175.1"/>
</dbReference>
<feature type="region of interest" description="Disordered" evidence="15">
    <location>
        <begin position="584"/>
        <end position="617"/>
    </location>
</feature>
<comment type="subcellular location">
    <subcellularLocation>
        <location evidence="1">Membrane</location>
        <topology evidence="1">Single-pass type I membrane protein</topology>
    </subcellularLocation>
</comment>
<evidence type="ECO:0000259" key="19">
    <source>
        <dbReference type="PROSITE" id="PS50041"/>
    </source>
</evidence>
<dbReference type="GO" id="GO:0006897">
    <property type="term" value="P:endocytosis"/>
    <property type="evidence" value="ECO:0007669"/>
    <property type="project" value="UniProtKB-KW"/>
</dbReference>
<accession>A0A6P7ZJN4</accession>
<dbReference type="GO" id="GO:1990430">
    <property type="term" value="F:extracellular matrix protein binding"/>
    <property type="evidence" value="ECO:0007669"/>
    <property type="project" value="TreeGrafter"/>
</dbReference>
<feature type="compositionally biased region" description="Polar residues" evidence="15">
    <location>
        <begin position="598"/>
        <end position="617"/>
    </location>
</feature>
<dbReference type="Gene3D" id="3.10.100.10">
    <property type="entry name" value="Mannose-Binding Protein A, subunit A"/>
    <property type="match status" value="1"/>
</dbReference>
<evidence type="ECO:0000256" key="3">
    <source>
        <dbReference type="ARBA" id="ARBA00022553"/>
    </source>
</evidence>